<evidence type="ECO:0000313" key="4">
    <source>
        <dbReference type="EMBL" id="RKP48764.1"/>
    </source>
</evidence>
<dbReference type="RefSeq" id="WP_120978902.1">
    <property type="nucleotide sequence ID" value="NZ_RBZM01000009.1"/>
</dbReference>
<keyword evidence="5" id="KW-1185">Reference proteome</keyword>
<feature type="chain" id="PRO_5019774065" evidence="2">
    <location>
        <begin position="35"/>
        <end position="322"/>
    </location>
</feature>
<dbReference type="EMBL" id="RBZM01000009">
    <property type="protein sequence ID" value="RKP48764.1"/>
    <property type="molecule type" value="Genomic_DNA"/>
</dbReference>
<evidence type="ECO:0000259" key="3">
    <source>
        <dbReference type="PROSITE" id="PS51677"/>
    </source>
</evidence>
<feature type="domain" description="NodB homology" evidence="3">
    <location>
        <begin position="52"/>
        <end position="237"/>
    </location>
</feature>
<feature type="signal peptide" evidence="2">
    <location>
        <begin position="1"/>
        <end position="34"/>
    </location>
</feature>
<feature type="region of interest" description="Disordered" evidence="1">
    <location>
        <begin position="297"/>
        <end position="322"/>
    </location>
</feature>
<evidence type="ECO:0000256" key="1">
    <source>
        <dbReference type="SAM" id="MobiDB-lite"/>
    </source>
</evidence>
<dbReference type="InterPro" id="IPR050248">
    <property type="entry name" value="Polysacc_deacetylase_ArnD"/>
</dbReference>
<protein>
    <submittedName>
        <fullName evidence="4">Polysaccharide deacetylase</fullName>
    </submittedName>
</protein>
<dbReference type="Pfam" id="PF01522">
    <property type="entry name" value="Polysacc_deac_1"/>
    <property type="match status" value="1"/>
</dbReference>
<dbReference type="PANTHER" id="PTHR10587">
    <property type="entry name" value="GLYCOSYL TRANSFERASE-RELATED"/>
    <property type="match status" value="1"/>
</dbReference>
<proteinExistence type="predicted"/>
<evidence type="ECO:0000256" key="2">
    <source>
        <dbReference type="SAM" id="SignalP"/>
    </source>
</evidence>
<dbReference type="SUPFAM" id="SSF88713">
    <property type="entry name" value="Glycoside hydrolase/deacetylase"/>
    <property type="match status" value="1"/>
</dbReference>
<reference evidence="4 5" key="1">
    <citation type="submission" date="2018-10" db="EMBL/GenBank/DDBJ databases">
        <title>Cohnella sp. M2MS4P-1, whole genome shotgun sequence.</title>
        <authorList>
            <person name="Tuo L."/>
        </authorList>
    </citation>
    <scope>NUCLEOTIDE SEQUENCE [LARGE SCALE GENOMIC DNA]</scope>
    <source>
        <strain evidence="4 5">M2MS4P-1</strain>
    </source>
</reference>
<dbReference type="GO" id="GO:0016810">
    <property type="term" value="F:hydrolase activity, acting on carbon-nitrogen (but not peptide) bonds"/>
    <property type="evidence" value="ECO:0007669"/>
    <property type="project" value="InterPro"/>
</dbReference>
<dbReference type="Gene3D" id="3.20.20.370">
    <property type="entry name" value="Glycoside hydrolase/deacetylase"/>
    <property type="match status" value="1"/>
</dbReference>
<gene>
    <name evidence="4" type="ORF">D7Z26_20515</name>
</gene>
<accession>A0A494XL27</accession>
<feature type="compositionally biased region" description="Low complexity" evidence="1">
    <location>
        <begin position="300"/>
        <end position="311"/>
    </location>
</feature>
<organism evidence="4 5">
    <name type="scientific">Cohnella endophytica</name>
    <dbReference type="NCBI Taxonomy" id="2419778"/>
    <lineage>
        <taxon>Bacteria</taxon>
        <taxon>Bacillati</taxon>
        <taxon>Bacillota</taxon>
        <taxon>Bacilli</taxon>
        <taxon>Bacillales</taxon>
        <taxon>Paenibacillaceae</taxon>
        <taxon>Cohnella</taxon>
    </lineage>
</organism>
<dbReference type="OrthoDB" id="258610at2"/>
<dbReference type="CDD" id="cd10944">
    <property type="entry name" value="CE4_SmPgdA_like"/>
    <property type="match status" value="1"/>
</dbReference>
<dbReference type="PROSITE" id="PS51677">
    <property type="entry name" value="NODB"/>
    <property type="match status" value="1"/>
</dbReference>
<comment type="caution">
    <text evidence="4">The sequence shown here is derived from an EMBL/GenBank/DDBJ whole genome shotgun (WGS) entry which is preliminary data.</text>
</comment>
<dbReference type="GO" id="GO:0005975">
    <property type="term" value="P:carbohydrate metabolic process"/>
    <property type="evidence" value="ECO:0007669"/>
    <property type="project" value="InterPro"/>
</dbReference>
<dbReference type="InterPro" id="IPR002509">
    <property type="entry name" value="NODB_dom"/>
</dbReference>
<dbReference type="Proteomes" id="UP000282076">
    <property type="component" value="Unassembled WGS sequence"/>
</dbReference>
<dbReference type="PANTHER" id="PTHR10587:SF125">
    <property type="entry name" value="POLYSACCHARIDE DEACETYLASE YHEN-RELATED"/>
    <property type="match status" value="1"/>
</dbReference>
<evidence type="ECO:0000313" key="5">
    <source>
        <dbReference type="Proteomes" id="UP000282076"/>
    </source>
</evidence>
<name>A0A494XL27_9BACL</name>
<dbReference type="InterPro" id="IPR011330">
    <property type="entry name" value="Glyco_hydro/deAcase_b/a-brl"/>
</dbReference>
<keyword evidence="2" id="KW-0732">Signal</keyword>
<dbReference type="AlphaFoldDB" id="A0A494XL27"/>
<sequence>MRAMGKSRFGGKWLLAVACAAAVFALGAGGQTYAASSTNNTKETAEAATNGKTVYLTFDDGPSALTGQVLDILRKAKIKATFFVVGNQVESRPKLLERIAKEGHSIGNHSYDHVYKELYGDFKAFAEQVVKTEGIIERTAGVKTRLLRAPGGTFGNFDSAYFDALKAAGYIVVDWNVDSGDSKRRSVPASEIIENVTNSRLTSKMIVLMHDGSGHGQTVKALPAIIQYFAKKGYTFAPLTDQVKPVTFRIAPQIKWKRINPTLADAVSWLGGQGAALANVSPQPEDRVAEPKLEAAAKAVVPEESPPSSERPSPEPTPVSSP</sequence>